<reference evidence="2 3" key="1">
    <citation type="journal article" date="2005" name="PLoS Biol.">
        <title>The genomes of Oryza sativa: a history of duplications.</title>
        <authorList>
            <person name="Yu J."/>
            <person name="Wang J."/>
            <person name="Lin W."/>
            <person name="Li S."/>
            <person name="Li H."/>
            <person name="Zhou J."/>
            <person name="Ni P."/>
            <person name="Dong W."/>
            <person name="Hu S."/>
            <person name="Zeng C."/>
            <person name="Zhang J."/>
            <person name="Zhang Y."/>
            <person name="Li R."/>
            <person name="Xu Z."/>
            <person name="Li S."/>
            <person name="Li X."/>
            <person name="Zheng H."/>
            <person name="Cong L."/>
            <person name="Lin L."/>
            <person name="Yin J."/>
            <person name="Geng J."/>
            <person name="Li G."/>
            <person name="Shi J."/>
            <person name="Liu J."/>
            <person name="Lv H."/>
            <person name="Li J."/>
            <person name="Wang J."/>
            <person name="Deng Y."/>
            <person name="Ran L."/>
            <person name="Shi X."/>
            <person name="Wang X."/>
            <person name="Wu Q."/>
            <person name="Li C."/>
            <person name="Ren X."/>
            <person name="Wang J."/>
            <person name="Wang X."/>
            <person name="Li D."/>
            <person name="Liu D."/>
            <person name="Zhang X."/>
            <person name="Ji Z."/>
            <person name="Zhao W."/>
            <person name="Sun Y."/>
            <person name="Zhang Z."/>
            <person name="Bao J."/>
            <person name="Han Y."/>
            <person name="Dong L."/>
            <person name="Ji J."/>
            <person name="Chen P."/>
            <person name="Wu S."/>
            <person name="Liu J."/>
            <person name="Xiao Y."/>
            <person name="Bu D."/>
            <person name="Tan J."/>
            <person name="Yang L."/>
            <person name="Ye C."/>
            <person name="Zhang J."/>
            <person name="Xu J."/>
            <person name="Zhou Y."/>
            <person name="Yu Y."/>
            <person name="Zhang B."/>
            <person name="Zhuang S."/>
            <person name="Wei H."/>
            <person name="Liu B."/>
            <person name="Lei M."/>
            <person name="Yu H."/>
            <person name="Li Y."/>
            <person name="Xu H."/>
            <person name="Wei S."/>
            <person name="He X."/>
            <person name="Fang L."/>
            <person name="Zhang Z."/>
            <person name="Zhang Y."/>
            <person name="Huang X."/>
            <person name="Su Z."/>
            <person name="Tong W."/>
            <person name="Li J."/>
            <person name="Tong Z."/>
            <person name="Li S."/>
            <person name="Ye J."/>
            <person name="Wang L."/>
            <person name="Fang L."/>
            <person name="Lei T."/>
            <person name="Chen C."/>
            <person name="Chen H."/>
            <person name="Xu Z."/>
            <person name="Li H."/>
            <person name="Huang H."/>
            <person name="Zhang F."/>
            <person name="Xu H."/>
            <person name="Li N."/>
            <person name="Zhao C."/>
            <person name="Li S."/>
            <person name="Dong L."/>
            <person name="Huang Y."/>
            <person name="Li L."/>
            <person name="Xi Y."/>
            <person name="Qi Q."/>
            <person name="Li W."/>
            <person name="Zhang B."/>
            <person name="Hu W."/>
            <person name="Zhang Y."/>
            <person name="Tian X."/>
            <person name="Jiao Y."/>
            <person name="Liang X."/>
            <person name="Jin J."/>
            <person name="Gao L."/>
            <person name="Zheng W."/>
            <person name="Hao B."/>
            <person name="Liu S."/>
            <person name="Wang W."/>
            <person name="Yuan L."/>
            <person name="Cao M."/>
            <person name="McDermott J."/>
            <person name="Samudrala R."/>
            <person name="Wang J."/>
            <person name="Wong G.K."/>
            <person name="Yang H."/>
        </authorList>
    </citation>
    <scope>NUCLEOTIDE SEQUENCE [LARGE SCALE GENOMIC DNA]</scope>
    <source>
        <strain evidence="3">cv. 93-11</strain>
    </source>
</reference>
<dbReference type="AlphaFoldDB" id="B8BBU5"/>
<gene>
    <name evidence="2" type="ORF">OsI_29663</name>
</gene>
<dbReference type="Gramene" id="BGIOSGA028877-TA">
    <property type="protein sequence ID" value="BGIOSGA028877-PA"/>
    <property type="gene ID" value="BGIOSGA028877"/>
</dbReference>
<evidence type="ECO:0000256" key="1">
    <source>
        <dbReference type="SAM" id="MobiDB-lite"/>
    </source>
</evidence>
<organism evidence="2 3">
    <name type="scientific">Oryza sativa subsp. indica</name>
    <name type="common">Rice</name>
    <dbReference type="NCBI Taxonomy" id="39946"/>
    <lineage>
        <taxon>Eukaryota</taxon>
        <taxon>Viridiplantae</taxon>
        <taxon>Streptophyta</taxon>
        <taxon>Embryophyta</taxon>
        <taxon>Tracheophyta</taxon>
        <taxon>Spermatophyta</taxon>
        <taxon>Magnoliopsida</taxon>
        <taxon>Liliopsida</taxon>
        <taxon>Poales</taxon>
        <taxon>Poaceae</taxon>
        <taxon>BOP clade</taxon>
        <taxon>Oryzoideae</taxon>
        <taxon>Oryzeae</taxon>
        <taxon>Oryzinae</taxon>
        <taxon>Oryza</taxon>
        <taxon>Oryza sativa</taxon>
    </lineage>
</organism>
<name>B8BBU5_ORYSI</name>
<protein>
    <submittedName>
        <fullName evidence="2">Uncharacterized protein</fullName>
    </submittedName>
</protein>
<dbReference type="EMBL" id="CM000133">
    <property type="protein sequence ID" value="EEC83769.1"/>
    <property type="molecule type" value="Genomic_DNA"/>
</dbReference>
<feature type="region of interest" description="Disordered" evidence="1">
    <location>
        <begin position="84"/>
        <end position="106"/>
    </location>
</feature>
<dbReference type="Proteomes" id="UP000007015">
    <property type="component" value="Chromosome 8"/>
</dbReference>
<sequence>MPSSSPAGGALALPLPSSVAEGALGLGRERGGGGSSCFVRETRFVVPTAVVDEASVEPFVCSGDAHMVLPAPVVELTKYSQPNLIMNPRSSEPEASNKETTTIHKM</sequence>
<keyword evidence="3" id="KW-1185">Reference proteome</keyword>
<accession>B8BBU5</accession>
<proteinExistence type="predicted"/>
<evidence type="ECO:0000313" key="3">
    <source>
        <dbReference type="Proteomes" id="UP000007015"/>
    </source>
</evidence>
<evidence type="ECO:0000313" key="2">
    <source>
        <dbReference type="EMBL" id="EEC83769.1"/>
    </source>
</evidence>
<dbReference type="HOGENOM" id="CLU_2227647_0_0_1"/>